<evidence type="ECO:0000313" key="7">
    <source>
        <dbReference type="Proteomes" id="UP001285154"/>
    </source>
</evidence>
<dbReference type="CDD" id="cd03219">
    <property type="entry name" value="ABC_Mj1267_LivG_branched"/>
    <property type="match status" value="1"/>
</dbReference>
<evidence type="ECO:0000256" key="2">
    <source>
        <dbReference type="ARBA" id="ARBA00022448"/>
    </source>
</evidence>
<dbReference type="EMBL" id="JAVIIQ010000007">
    <property type="protein sequence ID" value="MDX8533270.1"/>
    <property type="molecule type" value="Genomic_DNA"/>
</dbReference>
<gene>
    <name evidence="6" type="ORF">RFM42_19930</name>
</gene>
<comment type="similarity">
    <text evidence="1">Belongs to the ABC transporter superfamily.</text>
</comment>
<reference evidence="6 7" key="1">
    <citation type="submission" date="2023-08" db="EMBL/GenBank/DDBJ databases">
        <title>Implementing the SeqCode for naming new Mesorhizobium species isolated from Vachellia karroo root nodules.</title>
        <authorList>
            <person name="Van Lill M."/>
        </authorList>
    </citation>
    <scope>NUCLEOTIDE SEQUENCE [LARGE SCALE GENOMIC DNA]</scope>
    <source>
        <strain evidence="6 7">VK25D</strain>
    </source>
</reference>
<proteinExistence type="inferred from homology"/>
<evidence type="ECO:0000259" key="5">
    <source>
        <dbReference type="PROSITE" id="PS50893"/>
    </source>
</evidence>
<evidence type="ECO:0000313" key="6">
    <source>
        <dbReference type="EMBL" id="MDX8533270.1"/>
    </source>
</evidence>
<dbReference type="Proteomes" id="UP001285154">
    <property type="component" value="Unassembled WGS sequence"/>
</dbReference>
<dbReference type="PANTHER" id="PTHR45772">
    <property type="entry name" value="CONSERVED COMPONENT OF ABC TRANSPORTER FOR NATURAL AMINO ACIDS-RELATED"/>
    <property type="match status" value="1"/>
</dbReference>
<dbReference type="SUPFAM" id="SSF52540">
    <property type="entry name" value="P-loop containing nucleoside triphosphate hydrolases"/>
    <property type="match status" value="1"/>
</dbReference>
<evidence type="ECO:0000256" key="3">
    <source>
        <dbReference type="ARBA" id="ARBA00022741"/>
    </source>
</evidence>
<accession>A0ABU5A6H1</accession>
<dbReference type="RefSeq" id="WP_320250050.1">
    <property type="nucleotide sequence ID" value="NZ_JAVIIQ010000007.1"/>
</dbReference>
<dbReference type="Pfam" id="PF00005">
    <property type="entry name" value="ABC_tran"/>
    <property type="match status" value="1"/>
</dbReference>
<dbReference type="GO" id="GO:0005524">
    <property type="term" value="F:ATP binding"/>
    <property type="evidence" value="ECO:0007669"/>
    <property type="project" value="UniProtKB-KW"/>
</dbReference>
<dbReference type="InterPro" id="IPR003439">
    <property type="entry name" value="ABC_transporter-like_ATP-bd"/>
</dbReference>
<organism evidence="6 7">
    <name type="scientific">Mesorhizobium vachelliae</name>
    <dbReference type="NCBI Taxonomy" id="3072309"/>
    <lineage>
        <taxon>Bacteria</taxon>
        <taxon>Pseudomonadati</taxon>
        <taxon>Pseudomonadota</taxon>
        <taxon>Alphaproteobacteria</taxon>
        <taxon>Hyphomicrobiales</taxon>
        <taxon>Phyllobacteriaceae</taxon>
        <taxon>Mesorhizobium</taxon>
    </lineage>
</organism>
<dbReference type="PROSITE" id="PS00211">
    <property type="entry name" value="ABC_TRANSPORTER_1"/>
    <property type="match status" value="1"/>
</dbReference>
<protein>
    <submittedName>
        <fullName evidence="6">ABC transporter ATP-binding protein</fullName>
    </submittedName>
</protein>
<evidence type="ECO:0000256" key="1">
    <source>
        <dbReference type="ARBA" id="ARBA00005417"/>
    </source>
</evidence>
<dbReference type="PROSITE" id="PS50893">
    <property type="entry name" value="ABC_TRANSPORTER_2"/>
    <property type="match status" value="1"/>
</dbReference>
<dbReference type="Pfam" id="PF12399">
    <property type="entry name" value="BCA_ABC_TP_C"/>
    <property type="match status" value="1"/>
</dbReference>
<name>A0ABU5A6H1_9HYPH</name>
<dbReference type="PANTHER" id="PTHR45772:SF7">
    <property type="entry name" value="AMINO ACID ABC TRANSPORTER ATP-BINDING PROTEIN"/>
    <property type="match status" value="1"/>
</dbReference>
<evidence type="ECO:0000256" key="4">
    <source>
        <dbReference type="ARBA" id="ARBA00022840"/>
    </source>
</evidence>
<keyword evidence="2" id="KW-0813">Transport</keyword>
<dbReference type="InterPro" id="IPR017871">
    <property type="entry name" value="ABC_transporter-like_CS"/>
</dbReference>
<dbReference type="InterPro" id="IPR051120">
    <property type="entry name" value="ABC_AA/LPS_Transport"/>
</dbReference>
<sequence length="282" mass="30810">MTQNAVLRAVRMGKRFGGLVAINALDLEVREGAICSIIGPNGAGKTTAFNCLTQMISPSSGEVYFAGTRIDGMLPDMVVATGISRTYQTIRLFRNMTARENTLVGMHLHLRRSSWWGSLLNLKSNREGEREAAIEADRLLEFVGLRGKGDMVADHLSYGEQRRLEIARALATRPRLLMLDEPVAGMNPSETAEMAVFIRRLRDELGITILLIEHQIKMVMELSDQVVVLDHGVKIADGVPADVQRNPDVIKAYLGSGGSRGAKRVASGIEHALTSPAKEGHP</sequence>
<keyword evidence="4 6" id="KW-0067">ATP-binding</keyword>
<dbReference type="SMART" id="SM00382">
    <property type="entry name" value="AAA"/>
    <property type="match status" value="1"/>
</dbReference>
<dbReference type="InterPro" id="IPR003593">
    <property type="entry name" value="AAA+_ATPase"/>
</dbReference>
<dbReference type="Gene3D" id="3.40.50.300">
    <property type="entry name" value="P-loop containing nucleotide triphosphate hydrolases"/>
    <property type="match status" value="1"/>
</dbReference>
<comment type="caution">
    <text evidence="6">The sequence shown here is derived from an EMBL/GenBank/DDBJ whole genome shotgun (WGS) entry which is preliminary data.</text>
</comment>
<dbReference type="InterPro" id="IPR027417">
    <property type="entry name" value="P-loop_NTPase"/>
</dbReference>
<keyword evidence="7" id="KW-1185">Reference proteome</keyword>
<keyword evidence="3" id="KW-0547">Nucleotide-binding</keyword>
<feature type="domain" description="ABC transporter" evidence="5">
    <location>
        <begin position="7"/>
        <end position="256"/>
    </location>
</feature>
<dbReference type="InterPro" id="IPR032823">
    <property type="entry name" value="BCA_ABC_TP_C"/>
</dbReference>